<sequence>MSTNRKREKETNLVCVVHYADQTSYSTVKELSDVNKEKIVQAKRKRTDIGGSHSHADQCSTIPENFESGEHGVHLEPCYKRFTGILGNKKFKLSTEDGQASSSKIRSSVRVTESSIKGIARDKHPGLYGRIKDEDLIAKEFRYHSHCYRNFTRGEIAYDKKGTYETGDFDAVSEFITTEVIERGRVVSLNEIHSMYGLQVDKKRYANLLKQRINAKFKERIIILSPQNCSGPEYIASKDINKDSLHHRQDTIQAAASYLREDITTHAENLQEIIWPPTIEQLSTEERKPPESVRNFFESALSQPGRCDNINVSRLVDSFSQDLVHGVTKGKTIMEKHFLIGLGVHNLTGQRNVVEILTGEIVLSHFWVDNFDLATDKQYGGGEINITTLMAFQEGRTLEAHNFHIHVPRKASRRISSEDPDPIPKKVDNQILPPTCSMEIVPEQFIFDDRKFMTFYFAWIIARRDSSSDQVIPIFSGFMTNARKTTDPIVIKTVETYLPPINSKVNDIKTINQYLEFLMGLSEEANMPYLNITLDVIGSLVASSGFEDIIFQSGVCTSGSLQGVLAGSHYNRGWTVHNAFSEALERLLLQRFMYEKSATIPDSFYELIDLDTVKLQSLENDASIAFTVEYERYRSSVRQGSAGKTAQFWMIYLDLMQAQCMAHVGVQENNVDMMINAWLKLLPMYFALNKINYAQYGSYYVYTLINMEHLYPGLRNLIDKEGLSVQAQDSYPLRTSIDQRGEQTINRDAKTSGGVRNFASNSNAIRKWCLNRAEQSKNTGKLKEKAGTSTTTNSHSCLRPSKILQSDKAVCEIMRVLTEEYINPFDVVIEETELFNLSSGVPLLCTDVLNCSEIGQLKFEKFTKESISGKLKPFHDPIQKTKITMFKDMTKSTKVDNNGKSAVIEANRNILGKLLAISAKHEKSIDFEVALSYPLSTTPLSLSNPDGSRRVTQKSKFLEVLSSFQDEPGAQTEVVDADVFVIDFIAQVRIITKAVPDTYEELAINLLQSIPKGYVRVDLVADTYHRASIKTAERNKRVASKVIIKSEKSKIPRNFKAFMMNSENKCRLIDIIFDFIIKEKARCLQILRANKILLSRDGECHEVTSSAVNRLDHLASNQEEADTKVILHTLDALEKHDSKIHLRSPSADTDILVLCIALIQKPERVYYDYGVGKNRKSICLNDYQVPPDEREALIGFHAVTGNDYTSAFFGKGKNKCWKIMKGKQEFVTAFQEIGNGWELSENLIDSFENFVCKLYGSKKIQVNDARYELFQKKYMKENKVIDLSLLPPCRSSLILHLNRCNYVACMWKSSAVANITYPSPSQHGWTGDFEINWHDEVFPTDLEMLLLDNTDSEEEYEVGTDEESGHSDDNF</sequence>
<dbReference type="Proteomes" id="UP001152795">
    <property type="component" value="Unassembled WGS sequence"/>
</dbReference>
<reference evidence="1" key="1">
    <citation type="submission" date="2020-04" db="EMBL/GenBank/DDBJ databases">
        <authorList>
            <person name="Alioto T."/>
            <person name="Alioto T."/>
            <person name="Gomez Garrido J."/>
        </authorList>
    </citation>
    <scope>NUCLEOTIDE SEQUENCE</scope>
    <source>
        <strain evidence="1">A484AB</strain>
    </source>
</reference>
<evidence type="ECO:0000313" key="2">
    <source>
        <dbReference type="Proteomes" id="UP001152795"/>
    </source>
</evidence>
<protein>
    <submittedName>
        <fullName evidence="1">Uncharacterized protein</fullName>
    </submittedName>
</protein>
<accession>A0A7D9DKR0</accession>
<dbReference type="PANTHER" id="PTHR46704:SF9">
    <property type="entry name" value="BHLH DOMAIN-CONTAINING PROTEIN"/>
    <property type="match status" value="1"/>
</dbReference>
<name>A0A7D9DKR0_PARCT</name>
<proteinExistence type="predicted"/>
<keyword evidence="2" id="KW-1185">Reference proteome</keyword>
<dbReference type="OrthoDB" id="6069878at2759"/>
<comment type="caution">
    <text evidence="1">The sequence shown here is derived from an EMBL/GenBank/DDBJ whole genome shotgun (WGS) entry which is preliminary data.</text>
</comment>
<organism evidence="1 2">
    <name type="scientific">Paramuricea clavata</name>
    <name type="common">Red gorgonian</name>
    <name type="synonym">Violescent sea-whip</name>
    <dbReference type="NCBI Taxonomy" id="317549"/>
    <lineage>
        <taxon>Eukaryota</taxon>
        <taxon>Metazoa</taxon>
        <taxon>Cnidaria</taxon>
        <taxon>Anthozoa</taxon>
        <taxon>Octocorallia</taxon>
        <taxon>Malacalcyonacea</taxon>
        <taxon>Plexauridae</taxon>
        <taxon>Paramuricea</taxon>
    </lineage>
</organism>
<gene>
    <name evidence="1" type="ORF">PACLA_8A078973</name>
</gene>
<dbReference type="PANTHER" id="PTHR46704">
    <property type="entry name" value="CXC DOMAIN-CONTAINING PROTEIN-RELATED"/>
    <property type="match status" value="1"/>
</dbReference>
<evidence type="ECO:0000313" key="1">
    <source>
        <dbReference type="EMBL" id="CAB3987930.1"/>
    </source>
</evidence>
<dbReference type="EMBL" id="CACRXK020001253">
    <property type="protein sequence ID" value="CAB3987930.1"/>
    <property type="molecule type" value="Genomic_DNA"/>
</dbReference>